<dbReference type="GO" id="GO:0008270">
    <property type="term" value="F:zinc ion binding"/>
    <property type="evidence" value="ECO:0007669"/>
    <property type="project" value="UniProtKB-KW"/>
</dbReference>
<dbReference type="PANTHER" id="PTHR23080">
    <property type="entry name" value="THAP DOMAIN PROTEIN"/>
    <property type="match status" value="1"/>
</dbReference>
<protein>
    <recommendedName>
        <fullName evidence="4">SWIM-type domain-containing protein</fullName>
    </recommendedName>
</protein>
<evidence type="ECO:0000313" key="6">
    <source>
        <dbReference type="Proteomes" id="UP000194236"/>
    </source>
</evidence>
<evidence type="ECO:0000313" key="5">
    <source>
        <dbReference type="EMBL" id="OTF76533.1"/>
    </source>
</evidence>
<comment type="cofactor">
    <cofactor evidence="1">
        <name>a divalent metal cation</name>
        <dbReference type="ChEBI" id="CHEBI:60240"/>
    </cofactor>
</comment>
<evidence type="ECO:0000256" key="1">
    <source>
        <dbReference type="ARBA" id="ARBA00001968"/>
    </source>
</evidence>
<dbReference type="InterPro" id="IPR027806">
    <property type="entry name" value="HARBI1_dom"/>
</dbReference>
<comment type="caution">
    <text evidence="5">The sequence shown here is derived from an EMBL/GenBank/DDBJ whole genome shotgun (WGS) entry which is preliminary data.</text>
</comment>
<keyword evidence="6" id="KW-1185">Reference proteome</keyword>
<name>A0A1Y3B9H9_EURMA</name>
<proteinExistence type="predicted"/>
<gene>
    <name evidence="5" type="ORF">BLA29_004231</name>
</gene>
<evidence type="ECO:0000256" key="3">
    <source>
        <dbReference type="PROSITE-ProRule" id="PRU00325"/>
    </source>
</evidence>
<keyword evidence="3" id="KW-0863">Zinc-finger</keyword>
<evidence type="ECO:0000259" key="4">
    <source>
        <dbReference type="PROSITE" id="PS50966"/>
    </source>
</evidence>
<accession>A0A1Y3B9H9</accession>
<organism evidence="5 6">
    <name type="scientific">Euroglyphus maynei</name>
    <name type="common">Mayne's house dust mite</name>
    <dbReference type="NCBI Taxonomy" id="6958"/>
    <lineage>
        <taxon>Eukaryota</taxon>
        <taxon>Metazoa</taxon>
        <taxon>Ecdysozoa</taxon>
        <taxon>Arthropoda</taxon>
        <taxon>Chelicerata</taxon>
        <taxon>Arachnida</taxon>
        <taxon>Acari</taxon>
        <taxon>Acariformes</taxon>
        <taxon>Sarcoptiformes</taxon>
        <taxon>Astigmata</taxon>
        <taxon>Psoroptidia</taxon>
        <taxon>Analgoidea</taxon>
        <taxon>Pyroglyphidae</taxon>
        <taxon>Pyroglyphinae</taxon>
        <taxon>Euroglyphus</taxon>
    </lineage>
</organism>
<sequence>GLLERIESRTISDDHLYTLTGHKWEHIDHLRSLMISMRDTPGRSVIQALCVFLCKMRTGNSDKLLALNFGLRTEQQVASCIHSVLKSFENDVLPNRFGFQSISRDFLNNNRTSPIARKLFDCENHLMIICDGTYLRHQKSSNNVYQRKSYSGQKKTSLCKPFTICTTDGFVIDVAGPYAAVKNDAAILKEILNQPNGLSDLIQPGDYFVLDRGFRDVVNDLESRGFNVLMPALKGSRKQLPTNESNESRMVTKIRWVVEAVHGVIGQKYKLLHHQFQNSALPNAGLYCRIACFLHNSFGKPFNSDSENMNEIIDRIKSRMDSENALAQLVEKENWNKKTKMFQLCTDRITDFPKLSIEQLKIFFTGSYQLSQVMSYLAEMMDDGGNLKFKFFKEKDVIQWEVRSRHMNRKSYKCYVQYQPNSTDVSGIIGHCCSCFNGNRTVGCCCHVAAVIFYLSNGQYLSRIFRPAEFLTKLFDFKEETTVIDDDSDED</sequence>
<reference evidence="5 6" key="1">
    <citation type="submission" date="2017-03" db="EMBL/GenBank/DDBJ databases">
        <title>Genome Survey of Euroglyphus maynei.</title>
        <authorList>
            <person name="Arlian L.G."/>
            <person name="Morgan M.S."/>
            <person name="Rider S.D."/>
        </authorList>
    </citation>
    <scope>NUCLEOTIDE SEQUENCE [LARGE SCALE GENOMIC DNA]</scope>
    <source>
        <strain evidence="5">Arlian Lab</strain>
        <tissue evidence="5">Whole body</tissue>
    </source>
</reference>
<evidence type="ECO:0000256" key="2">
    <source>
        <dbReference type="ARBA" id="ARBA00022723"/>
    </source>
</evidence>
<keyword evidence="3" id="KW-0862">Zinc</keyword>
<dbReference type="OrthoDB" id="6514278at2759"/>
<dbReference type="EMBL" id="MUJZ01037002">
    <property type="protein sequence ID" value="OTF76533.1"/>
    <property type="molecule type" value="Genomic_DNA"/>
</dbReference>
<dbReference type="PROSITE" id="PS50966">
    <property type="entry name" value="ZF_SWIM"/>
    <property type="match status" value="1"/>
</dbReference>
<feature type="domain" description="SWIM-type" evidence="4">
    <location>
        <begin position="412"/>
        <end position="456"/>
    </location>
</feature>
<dbReference type="AlphaFoldDB" id="A0A1Y3B9H9"/>
<dbReference type="Proteomes" id="UP000194236">
    <property type="component" value="Unassembled WGS sequence"/>
</dbReference>
<dbReference type="Pfam" id="PF13359">
    <property type="entry name" value="DDE_Tnp_4"/>
    <property type="match status" value="1"/>
</dbReference>
<feature type="non-terminal residue" evidence="5">
    <location>
        <position position="1"/>
    </location>
</feature>
<dbReference type="InterPro" id="IPR007527">
    <property type="entry name" value="Znf_SWIM"/>
</dbReference>
<keyword evidence="2" id="KW-0479">Metal-binding</keyword>